<name>A0A2M7VED8_9BACT</name>
<dbReference type="InterPro" id="IPR029063">
    <property type="entry name" value="SAM-dependent_MTases_sf"/>
</dbReference>
<organism evidence="2 3">
    <name type="scientific">Candidatus Komeilibacteria bacterium CG_4_10_14_0_2_um_filter_37_10</name>
    <dbReference type="NCBI Taxonomy" id="1974470"/>
    <lineage>
        <taxon>Bacteria</taxon>
        <taxon>Candidatus Komeiliibacteriota</taxon>
    </lineage>
</organism>
<dbReference type="Gene3D" id="3.40.50.150">
    <property type="entry name" value="Vaccinia Virus protein VP39"/>
    <property type="match status" value="1"/>
</dbReference>
<evidence type="ECO:0000259" key="1">
    <source>
        <dbReference type="Pfam" id="PF08241"/>
    </source>
</evidence>
<sequence>MSIINQISGFNRKRKWNIFNKLFKLTTQTTILDVGFNEQEYSPWDNYLEKKYPYPNKITALGIAGGSLFKKRYSQVNVVLYNGDRFPFFDKEFDICWSNAVLEHVGNREQQLLFLQEVKRVARTAFITTPNKYFPIEIHTRTPLLHFLPQRIFFSYLSLIGKGWATGSYMNLLSMKDLKSLLAAAGIERYQIIQNKLLFFTLDFVIIIKEDN</sequence>
<dbReference type="AlphaFoldDB" id="A0A2M7VED8"/>
<dbReference type="SUPFAM" id="SSF53335">
    <property type="entry name" value="S-adenosyl-L-methionine-dependent methyltransferases"/>
    <property type="match status" value="1"/>
</dbReference>
<dbReference type="GO" id="GO:0008757">
    <property type="term" value="F:S-adenosylmethionine-dependent methyltransferase activity"/>
    <property type="evidence" value="ECO:0007669"/>
    <property type="project" value="InterPro"/>
</dbReference>
<feature type="domain" description="Methyltransferase type 11" evidence="1">
    <location>
        <begin position="56"/>
        <end position="123"/>
    </location>
</feature>
<accession>A0A2M7VED8</accession>
<dbReference type="GO" id="GO:0032259">
    <property type="term" value="P:methylation"/>
    <property type="evidence" value="ECO:0007669"/>
    <property type="project" value="UniProtKB-KW"/>
</dbReference>
<evidence type="ECO:0000313" key="2">
    <source>
        <dbReference type="EMBL" id="PIZ98884.1"/>
    </source>
</evidence>
<dbReference type="Pfam" id="PF08241">
    <property type="entry name" value="Methyltransf_11"/>
    <property type="match status" value="1"/>
</dbReference>
<dbReference type="EMBL" id="PFPO01000058">
    <property type="protein sequence ID" value="PIZ98884.1"/>
    <property type="molecule type" value="Genomic_DNA"/>
</dbReference>
<keyword evidence="2" id="KW-0808">Transferase</keyword>
<dbReference type="InterPro" id="IPR013216">
    <property type="entry name" value="Methyltransf_11"/>
</dbReference>
<keyword evidence="2" id="KW-0489">Methyltransferase</keyword>
<reference evidence="3" key="1">
    <citation type="submission" date="2017-09" db="EMBL/GenBank/DDBJ databases">
        <title>Depth-based differentiation of microbial function through sediment-hosted aquifers and enrichment of novel symbionts in the deep terrestrial subsurface.</title>
        <authorList>
            <person name="Probst A.J."/>
            <person name="Ladd B."/>
            <person name="Jarett J.K."/>
            <person name="Geller-Mcgrath D.E."/>
            <person name="Sieber C.M.K."/>
            <person name="Emerson J.B."/>
            <person name="Anantharaman K."/>
            <person name="Thomas B.C."/>
            <person name="Malmstrom R."/>
            <person name="Stieglmeier M."/>
            <person name="Klingl A."/>
            <person name="Woyke T."/>
            <person name="Ryan C.M."/>
            <person name="Banfield J.F."/>
        </authorList>
    </citation>
    <scope>NUCLEOTIDE SEQUENCE [LARGE SCALE GENOMIC DNA]</scope>
</reference>
<proteinExistence type="predicted"/>
<gene>
    <name evidence="2" type="ORF">COX77_03160</name>
</gene>
<protein>
    <submittedName>
        <fullName evidence="2">SAM-dependent methyltransferase</fullName>
    </submittedName>
</protein>
<comment type="caution">
    <text evidence="2">The sequence shown here is derived from an EMBL/GenBank/DDBJ whole genome shotgun (WGS) entry which is preliminary data.</text>
</comment>
<dbReference type="Proteomes" id="UP000230405">
    <property type="component" value="Unassembled WGS sequence"/>
</dbReference>
<evidence type="ECO:0000313" key="3">
    <source>
        <dbReference type="Proteomes" id="UP000230405"/>
    </source>
</evidence>